<gene>
    <name evidence="3" type="ORF">CFOL_v3_00796</name>
</gene>
<comment type="similarity">
    <text evidence="1">Belongs to the fasciclin-like AGP family.</text>
</comment>
<dbReference type="InterPro" id="IPR000782">
    <property type="entry name" value="FAS1_domain"/>
</dbReference>
<proteinExistence type="inferred from homology"/>
<dbReference type="SMART" id="SM00554">
    <property type="entry name" value="FAS1"/>
    <property type="match status" value="1"/>
</dbReference>
<evidence type="ECO:0000259" key="2">
    <source>
        <dbReference type="PROSITE" id="PS50213"/>
    </source>
</evidence>
<dbReference type="InterPro" id="IPR052806">
    <property type="entry name" value="Fasciclin-like_AGP"/>
</dbReference>
<dbReference type="PANTHER" id="PTHR33985">
    <property type="entry name" value="OS02G0491300 PROTEIN-RELATED"/>
    <property type="match status" value="1"/>
</dbReference>
<dbReference type="SUPFAM" id="SSF82153">
    <property type="entry name" value="FAS1 domain"/>
    <property type="match status" value="1"/>
</dbReference>
<dbReference type="FunFam" id="2.30.180.10:FF:000046">
    <property type="entry name" value="Fasciclin-like arabinogalactan family protein"/>
    <property type="match status" value="1"/>
</dbReference>
<dbReference type="InParanoid" id="A0A1Q3ANE6"/>
<organism evidence="3 4">
    <name type="scientific">Cephalotus follicularis</name>
    <name type="common">Albany pitcher plant</name>
    <dbReference type="NCBI Taxonomy" id="3775"/>
    <lineage>
        <taxon>Eukaryota</taxon>
        <taxon>Viridiplantae</taxon>
        <taxon>Streptophyta</taxon>
        <taxon>Embryophyta</taxon>
        <taxon>Tracheophyta</taxon>
        <taxon>Spermatophyta</taxon>
        <taxon>Magnoliopsida</taxon>
        <taxon>eudicotyledons</taxon>
        <taxon>Gunneridae</taxon>
        <taxon>Pentapetalae</taxon>
        <taxon>rosids</taxon>
        <taxon>fabids</taxon>
        <taxon>Oxalidales</taxon>
        <taxon>Cephalotaceae</taxon>
        <taxon>Cephalotus</taxon>
    </lineage>
</organism>
<sequence length="194" mass="20676">MDALIGAGDFSTWSSLLTAASPSTLPLSATLFIPADGSTTTTSTFGMDPFIFPYHIVPQRLTFSDLRLLRPLSRLPTLLPSMSILITNTSLTNFTLDNSLLSHPDMYTTAAVSVHGISTILDYTTYGDGGGFLPEVVMPAPPPPPGMLGMLVPGGEAIGGRRSDAACLCREFQIVLSVFGGILAFKIHRYPLAR</sequence>
<dbReference type="Proteomes" id="UP000187406">
    <property type="component" value="Unassembled WGS sequence"/>
</dbReference>
<dbReference type="STRING" id="3775.A0A1Q3ANE6"/>
<dbReference type="EMBL" id="BDDD01000027">
    <property type="protein sequence ID" value="GAV57258.1"/>
    <property type="molecule type" value="Genomic_DNA"/>
</dbReference>
<comment type="caution">
    <text evidence="3">The sequence shown here is derived from an EMBL/GenBank/DDBJ whole genome shotgun (WGS) entry which is preliminary data.</text>
</comment>
<dbReference type="AlphaFoldDB" id="A0A1Q3ANE6"/>
<dbReference type="OrthoDB" id="2015130at2759"/>
<name>A0A1Q3ANE6_CEPFO</name>
<keyword evidence="4" id="KW-1185">Reference proteome</keyword>
<feature type="domain" description="FAS1" evidence="2">
    <location>
        <begin position="1"/>
        <end position="121"/>
    </location>
</feature>
<evidence type="ECO:0000313" key="4">
    <source>
        <dbReference type="Proteomes" id="UP000187406"/>
    </source>
</evidence>
<accession>A0A1Q3ANE6</accession>
<reference evidence="4" key="1">
    <citation type="submission" date="2016-04" db="EMBL/GenBank/DDBJ databases">
        <title>Cephalotus genome sequencing.</title>
        <authorList>
            <person name="Fukushima K."/>
            <person name="Hasebe M."/>
            <person name="Fang X."/>
        </authorList>
    </citation>
    <scope>NUCLEOTIDE SEQUENCE [LARGE SCALE GENOMIC DNA]</scope>
    <source>
        <strain evidence="4">cv. St1</strain>
    </source>
</reference>
<protein>
    <recommendedName>
        <fullName evidence="2">FAS1 domain-containing protein</fullName>
    </recommendedName>
</protein>
<evidence type="ECO:0000256" key="1">
    <source>
        <dbReference type="ARBA" id="ARBA00007843"/>
    </source>
</evidence>
<dbReference type="PROSITE" id="PS50213">
    <property type="entry name" value="FAS1"/>
    <property type="match status" value="1"/>
</dbReference>
<evidence type="ECO:0000313" key="3">
    <source>
        <dbReference type="EMBL" id="GAV57258.1"/>
    </source>
</evidence>
<dbReference type="PANTHER" id="PTHR33985:SF5">
    <property type="entry name" value="FASCICLIN-LIKE ARABINOGALACTAN FAMILY PROTEIN"/>
    <property type="match status" value="1"/>
</dbReference>
<dbReference type="InterPro" id="IPR036378">
    <property type="entry name" value="FAS1_dom_sf"/>
</dbReference>